<evidence type="ECO:0000256" key="3">
    <source>
        <dbReference type="ARBA" id="ARBA00022691"/>
    </source>
</evidence>
<keyword evidence="2" id="KW-0808">Transferase</keyword>
<feature type="domain" description="Methyltransferase small" evidence="4">
    <location>
        <begin position="22"/>
        <end position="168"/>
    </location>
</feature>
<dbReference type="AlphaFoldDB" id="F0T7V3"/>
<keyword evidence="3" id="KW-0949">S-adenosyl-L-methionine</keyword>
<dbReference type="GO" id="GO:0008757">
    <property type="term" value="F:S-adenosylmethionine-dependent methyltransferase activity"/>
    <property type="evidence" value="ECO:0007669"/>
    <property type="project" value="TreeGrafter"/>
</dbReference>
<dbReference type="InterPro" id="IPR052190">
    <property type="entry name" value="Euk-Arch_PrmC-MTase"/>
</dbReference>
<keyword evidence="1 5" id="KW-0489">Methyltransferase</keyword>
<dbReference type="RefSeq" id="WP_013643791.1">
    <property type="nucleotide sequence ID" value="NC_015216.1"/>
</dbReference>
<gene>
    <name evidence="5" type="ordered locus">Metbo_0188</name>
</gene>
<dbReference type="CDD" id="cd02440">
    <property type="entry name" value="AdoMet_MTases"/>
    <property type="match status" value="1"/>
</dbReference>
<dbReference type="eggNOG" id="arCOG00109">
    <property type="taxonomic scope" value="Archaea"/>
</dbReference>
<dbReference type="KEGG" id="mel:Metbo_0188"/>
<dbReference type="NCBIfam" id="NF011529">
    <property type="entry name" value="PRK14968.1-3"/>
    <property type="match status" value="1"/>
</dbReference>
<dbReference type="PANTHER" id="PTHR45875">
    <property type="entry name" value="METHYLTRANSFERASE N6AMT1"/>
    <property type="match status" value="1"/>
</dbReference>
<dbReference type="EMBL" id="CP002551">
    <property type="protein sequence ID" value="ADZ08440.1"/>
    <property type="molecule type" value="Genomic_DNA"/>
</dbReference>
<sequence>MIEYKGITIYTNEEVYEPAEDTFLFAENLELNRKDDVLEIGTGTGLIAICASQNSRKVIATDINEAAIKCALKNVITHRAYNVELREGNLFEPVAEEKFDLVLFNTPYLPTSEEEQLEGQINTAFDGGLDGRETIDAFLDGVKDVLKKEGRIQMVQSSLADNEKTLQKLRDLGFQAEITAKEKCFFEEIVVITGKLI</sequence>
<dbReference type="Pfam" id="PF05175">
    <property type="entry name" value="MTS"/>
    <property type="match status" value="1"/>
</dbReference>
<evidence type="ECO:0000256" key="2">
    <source>
        <dbReference type="ARBA" id="ARBA00022679"/>
    </source>
</evidence>
<dbReference type="GeneID" id="10276614"/>
<keyword evidence="6" id="KW-1185">Reference proteome</keyword>
<dbReference type="Gene3D" id="3.40.50.150">
    <property type="entry name" value="Vaccinia Virus protein VP39"/>
    <property type="match status" value="1"/>
</dbReference>
<dbReference type="STRING" id="877455.Metbo_0188"/>
<dbReference type="NCBIfam" id="TIGR00537">
    <property type="entry name" value="hemK_rel_arch"/>
    <property type="match status" value="1"/>
</dbReference>
<evidence type="ECO:0000313" key="6">
    <source>
        <dbReference type="Proteomes" id="UP000007490"/>
    </source>
</evidence>
<name>F0T7V3_METLA</name>
<proteinExistence type="predicted"/>
<dbReference type="InterPro" id="IPR004557">
    <property type="entry name" value="PrmC-related"/>
</dbReference>
<dbReference type="SUPFAM" id="SSF53335">
    <property type="entry name" value="S-adenosyl-L-methionine-dependent methyltransferases"/>
    <property type="match status" value="1"/>
</dbReference>
<dbReference type="GO" id="GO:0008276">
    <property type="term" value="F:protein methyltransferase activity"/>
    <property type="evidence" value="ECO:0007669"/>
    <property type="project" value="TreeGrafter"/>
</dbReference>
<protein>
    <submittedName>
        <fullName evidence="5">Methylase</fullName>
    </submittedName>
</protein>
<evidence type="ECO:0000256" key="1">
    <source>
        <dbReference type="ARBA" id="ARBA00022603"/>
    </source>
</evidence>
<dbReference type="InterPro" id="IPR007848">
    <property type="entry name" value="Small_mtfrase_dom"/>
</dbReference>
<dbReference type="Proteomes" id="UP000007490">
    <property type="component" value="Chromosome"/>
</dbReference>
<dbReference type="OrthoDB" id="27149at2157"/>
<dbReference type="InterPro" id="IPR029063">
    <property type="entry name" value="SAM-dependent_MTases_sf"/>
</dbReference>
<dbReference type="GO" id="GO:0032259">
    <property type="term" value="P:methylation"/>
    <property type="evidence" value="ECO:0007669"/>
    <property type="project" value="UniProtKB-KW"/>
</dbReference>
<reference evidence="5 6" key="2">
    <citation type="journal article" date="2014" name="Int. J. Syst. Evol. Microbiol.">
        <title>Methanobacterium paludis sp. nov. and a novel strain of Methanobacterium lacus isolated from northern peatlands.</title>
        <authorList>
            <person name="Cadillo-Quiroz H."/>
            <person name="Brauer S.L."/>
            <person name="Goodson N."/>
            <person name="Yavitt J.B."/>
            <person name="Zinder S.H."/>
        </authorList>
    </citation>
    <scope>NUCLEOTIDE SEQUENCE [LARGE SCALE GENOMIC DNA]</scope>
    <source>
        <strain evidence="5 6">AL-21</strain>
    </source>
</reference>
<evidence type="ECO:0000313" key="5">
    <source>
        <dbReference type="EMBL" id="ADZ08440.1"/>
    </source>
</evidence>
<evidence type="ECO:0000259" key="4">
    <source>
        <dbReference type="Pfam" id="PF05175"/>
    </source>
</evidence>
<dbReference type="GO" id="GO:0035657">
    <property type="term" value="C:eRF1 methyltransferase complex"/>
    <property type="evidence" value="ECO:0007669"/>
    <property type="project" value="TreeGrafter"/>
</dbReference>
<accession>F0T7V3</accession>
<dbReference type="PANTHER" id="PTHR45875:SF1">
    <property type="entry name" value="METHYLTRANSFERASE N6AMT1"/>
    <property type="match status" value="1"/>
</dbReference>
<dbReference type="HOGENOM" id="CLU_018398_6_2_2"/>
<organism evidence="5 6">
    <name type="scientific">Methanobacterium lacus (strain AL-21)</name>
    <dbReference type="NCBI Taxonomy" id="877455"/>
    <lineage>
        <taxon>Archaea</taxon>
        <taxon>Methanobacteriati</taxon>
        <taxon>Methanobacteriota</taxon>
        <taxon>Methanomada group</taxon>
        <taxon>Methanobacteria</taxon>
        <taxon>Methanobacteriales</taxon>
        <taxon>Methanobacteriaceae</taxon>
        <taxon>Methanobacterium</taxon>
    </lineage>
</organism>
<reference evidence="6" key="1">
    <citation type="submission" date="2011-02" db="EMBL/GenBank/DDBJ databases">
        <title>Complete sequence of Methanobacterium sp. AL-21.</title>
        <authorList>
            <consortium name="US DOE Joint Genome Institute"/>
            <person name="Lucas S."/>
            <person name="Copeland A."/>
            <person name="Lapidus A."/>
            <person name="Cheng J.-F."/>
            <person name="Goodwin L."/>
            <person name="Pitluck S."/>
            <person name="Chertkov O."/>
            <person name="Detter J.C."/>
            <person name="Han C."/>
            <person name="Tapia R."/>
            <person name="Land M."/>
            <person name="Hauser L."/>
            <person name="Kyrpides N."/>
            <person name="Ivanova N."/>
            <person name="Mikhailova N."/>
            <person name="Pagani I."/>
            <person name="Cadillo-Quiroz H."/>
            <person name="Imachi H."/>
            <person name="Zinder S."/>
            <person name="Liu W."/>
            <person name="Woyke T."/>
        </authorList>
    </citation>
    <scope>NUCLEOTIDE SEQUENCE [LARGE SCALE GENOMIC DNA]</scope>
    <source>
        <strain evidence="6">AL-21</strain>
    </source>
</reference>